<dbReference type="Gramene" id="LPERR07G02270.1">
    <property type="protein sequence ID" value="LPERR07G02270.1"/>
    <property type="gene ID" value="LPERR07G02270"/>
</dbReference>
<sequence length="145" mass="16788">MFLRQMHNNIEEPGTLNIPKMLFEIVGRRRNFDKAAPESQQWIPMVAWTKYELRELIEIYSNSEDVDEHEQRQSKETAERMYQQWPEARPPADGCRGEGAGKMDVVNPFLHLMASPAPVPNPWATTARRGNAMFLKEATESSHFE</sequence>
<evidence type="ECO:0000313" key="2">
    <source>
        <dbReference type="EnsemblPlants" id="LPERR07G02270.1"/>
    </source>
</evidence>
<keyword evidence="3" id="KW-1185">Reference proteome</keyword>
<reference evidence="2" key="3">
    <citation type="submission" date="2015-04" db="UniProtKB">
        <authorList>
            <consortium name="EnsemblPlants"/>
        </authorList>
    </citation>
    <scope>IDENTIFICATION</scope>
</reference>
<proteinExistence type="predicted"/>
<dbReference type="HOGENOM" id="CLU_1789682_0_0_1"/>
<protein>
    <submittedName>
        <fullName evidence="2">Uncharacterized protein</fullName>
    </submittedName>
</protein>
<feature type="compositionally biased region" description="Basic and acidic residues" evidence="1">
    <location>
        <begin position="69"/>
        <end position="79"/>
    </location>
</feature>
<reference evidence="3" key="2">
    <citation type="submission" date="2013-12" db="EMBL/GenBank/DDBJ databases">
        <authorList>
            <person name="Yu Y."/>
            <person name="Lee S."/>
            <person name="de Baynast K."/>
            <person name="Wissotski M."/>
            <person name="Liu L."/>
            <person name="Talag J."/>
            <person name="Goicoechea J."/>
            <person name="Angelova A."/>
            <person name="Jetty R."/>
            <person name="Kudrna D."/>
            <person name="Golser W."/>
            <person name="Rivera L."/>
            <person name="Zhang J."/>
            <person name="Wing R."/>
        </authorList>
    </citation>
    <scope>NUCLEOTIDE SEQUENCE</scope>
</reference>
<name>A0A0D9WVB7_9ORYZ</name>
<organism evidence="2 3">
    <name type="scientific">Leersia perrieri</name>
    <dbReference type="NCBI Taxonomy" id="77586"/>
    <lineage>
        <taxon>Eukaryota</taxon>
        <taxon>Viridiplantae</taxon>
        <taxon>Streptophyta</taxon>
        <taxon>Embryophyta</taxon>
        <taxon>Tracheophyta</taxon>
        <taxon>Spermatophyta</taxon>
        <taxon>Magnoliopsida</taxon>
        <taxon>Liliopsida</taxon>
        <taxon>Poales</taxon>
        <taxon>Poaceae</taxon>
        <taxon>BOP clade</taxon>
        <taxon>Oryzoideae</taxon>
        <taxon>Oryzeae</taxon>
        <taxon>Oryzinae</taxon>
        <taxon>Leersia</taxon>
    </lineage>
</organism>
<reference evidence="2 3" key="1">
    <citation type="submission" date="2012-08" db="EMBL/GenBank/DDBJ databases">
        <title>Oryza genome evolution.</title>
        <authorList>
            <person name="Wing R.A."/>
        </authorList>
    </citation>
    <scope>NUCLEOTIDE SEQUENCE</scope>
</reference>
<accession>A0A0D9WVB7</accession>
<dbReference type="STRING" id="77586.A0A0D9WVB7"/>
<evidence type="ECO:0000256" key="1">
    <source>
        <dbReference type="SAM" id="MobiDB-lite"/>
    </source>
</evidence>
<evidence type="ECO:0000313" key="3">
    <source>
        <dbReference type="Proteomes" id="UP000032180"/>
    </source>
</evidence>
<feature type="region of interest" description="Disordered" evidence="1">
    <location>
        <begin position="62"/>
        <end position="100"/>
    </location>
</feature>
<dbReference type="AlphaFoldDB" id="A0A0D9WVB7"/>
<dbReference type="EnsemblPlants" id="LPERR07G02270.1">
    <property type="protein sequence ID" value="LPERR07G02270.1"/>
    <property type="gene ID" value="LPERR07G02270"/>
</dbReference>
<dbReference type="Proteomes" id="UP000032180">
    <property type="component" value="Chromosome 7"/>
</dbReference>